<dbReference type="GO" id="GO:0003677">
    <property type="term" value="F:DNA binding"/>
    <property type="evidence" value="ECO:0007669"/>
    <property type="project" value="UniProtKB-KW"/>
</dbReference>
<dbReference type="RefSeq" id="WP_128746549.1">
    <property type="nucleotide sequence ID" value="NZ_CP035281.1"/>
</dbReference>
<dbReference type="PANTHER" id="PTHR30204">
    <property type="entry name" value="REDOX-CYCLING DRUG-SENSING TRANSCRIPTIONAL ACTIVATOR SOXR"/>
    <property type="match status" value="1"/>
</dbReference>
<dbReference type="PROSITE" id="PS50937">
    <property type="entry name" value="HTH_MERR_2"/>
    <property type="match status" value="1"/>
</dbReference>
<dbReference type="InterPro" id="IPR011256">
    <property type="entry name" value="Reg_factor_effector_dom_sf"/>
</dbReference>
<dbReference type="AlphaFoldDB" id="A0A410PY18"/>
<accession>A0A410PY18</accession>
<dbReference type="KEGG" id="amij:EQM06_11750"/>
<keyword evidence="1" id="KW-0238">DNA-binding</keyword>
<dbReference type="Gene3D" id="3.20.80.10">
    <property type="entry name" value="Regulatory factor, effector binding domain"/>
    <property type="match status" value="1"/>
</dbReference>
<organism evidence="3 4">
    <name type="scientific">Aminipila luticellarii</name>
    <dbReference type="NCBI Taxonomy" id="2507160"/>
    <lineage>
        <taxon>Bacteria</taxon>
        <taxon>Bacillati</taxon>
        <taxon>Bacillota</taxon>
        <taxon>Clostridia</taxon>
        <taxon>Peptostreptococcales</taxon>
        <taxon>Anaerovoracaceae</taxon>
        <taxon>Aminipila</taxon>
    </lineage>
</organism>
<dbReference type="Pfam" id="PF06445">
    <property type="entry name" value="GyrI-like"/>
    <property type="match status" value="1"/>
</dbReference>
<feature type="domain" description="HTH merR-type" evidence="2">
    <location>
        <begin position="7"/>
        <end position="76"/>
    </location>
</feature>
<dbReference type="GO" id="GO:0003700">
    <property type="term" value="F:DNA-binding transcription factor activity"/>
    <property type="evidence" value="ECO:0007669"/>
    <property type="project" value="InterPro"/>
</dbReference>
<dbReference type="SUPFAM" id="SSF46955">
    <property type="entry name" value="Putative DNA-binding domain"/>
    <property type="match status" value="1"/>
</dbReference>
<sequence length="278" mass="32479">MKNKTKYYSVGQVSKICNVSANTLRFYDKIGLIHPNKIGENNYRFYSKETLTYIPVIKYYKQMGFSLEEIKEIVDENSFVLHEKLFKEKSDKLKEMKDSIYKKYAAIEGWLQLITEAEMIRKNDVRQVSLKYVQPSTFCCMEQHFNYNYKEAIINIDFTNYIESIGNEAAGVLMLNFPSIDKKLNKEESSVTVMQQLVLATTGKTQTKIFGGQVFASCYHLGPHETIENTYLKILQWASENQYTCAAESYERFLIDYWTTKNPDFFVTEILVQVEKLL</sequence>
<keyword evidence="4" id="KW-1185">Reference proteome</keyword>
<dbReference type="Gene3D" id="1.10.1660.10">
    <property type="match status" value="1"/>
</dbReference>
<evidence type="ECO:0000313" key="4">
    <source>
        <dbReference type="Proteomes" id="UP000287601"/>
    </source>
</evidence>
<dbReference type="EMBL" id="CP035281">
    <property type="protein sequence ID" value="QAT43841.1"/>
    <property type="molecule type" value="Genomic_DNA"/>
</dbReference>
<evidence type="ECO:0000259" key="2">
    <source>
        <dbReference type="PROSITE" id="PS50937"/>
    </source>
</evidence>
<dbReference type="InterPro" id="IPR009061">
    <property type="entry name" value="DNA-bd_dom_put_sf"/>
</dbReference>
<proteinExistence type="predicted"/>
<reference evidence="3 4" key="1">
    <citation type="submission" date="2019-01" db="EMBL/GenBank/DDBJ databases">
        <title>Draft genomes of a novel of Aminipila strains.</title>
        <authorList>
            <person name="Ma S."/>
        </authorList>
    </citation>
    <scope>NUCLEOTIDE SEQUENCE [LARGE SCALE GENOMIC DNA]</scope>
    <source>
        <strain evidence="4">JN-39</strain>
    </source>
</reference>
<name>A0A410PY18_9FIRM</name>
<protein>
    <submittedName>
        <fullName evidence="3">MerR family transcriptional regulator</fullName>
    </submittedName>
</protein>
<dbReference type="SUPFAM" id="SSF55136">
    <property type="entry name" value="Probable bacterial effector-binding domain"/>
    <property type="match status" value="1"/>
</dbReference>
<dbReference type="SMART" id="SM00422">
    <property type="entry name" value="HTH_MERR"/>
    <property type="match status" value="1"/>
</dbReference>
<evidence type="ECO:0000313" key="3">
    <source>
        <dbReference type="EMBL" id="QAT43841.1"/>
    </source>
</evidence>
<dbReference type="PANTHER" id="PTHR30204:SF96">
    <property type="entry name" value="CHROMOSOME-ANCHORING PROTEIN RACA"/>
    <property type="match status" value="1"/>
</dbReference>
<dbReference type="OrthoDB" id="9773308at2"/>
<gene>
    <name evidence="3" type="ORF">EQM06_11750</name>
</gene>
<dbReference type="InterPro" id="IPR047057">
    <property type="entry name" value="MerR_fam"/>
</dbReference>
<dbReference type="Proteomes" id="UP000287601">
    <property type="component" value="Chromosome"/>
</dbReference>
<dbReference type="PROSITE" id="PS00552">
    <property type="entry name" value="HTH_MERR_1"/>
    <property type="match status" value="1"/>
</dbReference>
<dbReference type="InterPro" id="IPR029442">
    <property type="entry name" value="GyrI-like"/>
</dbReference>
<dbReference type="InterPro" id="IPR000551">
    <property type="entry name" value="MerR-type_HTH_dom"/>
</dbReference>
<evidence type="ECO:0000256" key="1">
    <source>
        <dbReference type="ARBA" id="ARBA00023125"/>
    </source>
</evidence>
<dbReference type="Pfam" id="PF13411">
    <property type="entry name" value="MerR_1"/>
    <property type="match status" value="1"/>
</dbReference>
<dbReference type="CDD" id="cd01107">
    <property type="entry name" value="HTH_BmrR"/>
    <property type="match status" value="1"/>
</dbReference>
<dbReference type="PRINTS" id="PR00040">
    <property type="entry name" value="HTHMERR"/>
</dbReference>